<evidence type="ECO:0000313" key="3">
    <source>
        <dbReference type="Proteomes" id="UP000245890"/>
    </source>
</evidence>
<dbReference type="Proteomes" id="UP000245890">
    <property type="component" value="Unassembled WGS sequence"/>
</dbReference>
<gene>
    <name evidence="2" type="ORF">DD559_00915</name>
</gene>
<organism evidence="2 3">
    <name type="scientific">Sphingomonas pokkalii</name>
    <dbReference type="NCBI Taxonomy" id="2175090"/>
    <lineage>
        <taxon>Bacteria</taxon>
        <taxon>Pseudomonadati</taxon>
        <taxon>Pseudomonadota</taxon>
        <taxon>Alphaproteobacteria</taxon>
        <taxon>Sphingomonadales</taxon>
        <taxon>Sphingomonadaceae</taxon>
        <taxon>Sphingomonas</taxon>
    </lineage>
</organism>
<comment type="caution">
    <text evidence="2">The sequence shown here is derived from an EMBL/GenBank/DDBJ whole genome shotgun (WGS) entry which is preliminary data.</text>
</comment>
<dbReference type="OrthoDB" id="7391526at2"/>
<reference evidence="2 3" key="1">
    <citation type="submission" date="2018-05" db="EMBL/GenBank/DDBJ databases">
        <title>Description of Sphingomonas pokkalii sp nov, isolated from the rhizosphere of saline tolerant pokkali rice and its draft genome analysis.</title>
        <authorList>
            <person name="Menon R."/>
            <person name="Kumari S."/>
            <person name="Rameshkumar N."/>
        </authorList>
    </citation>
    <scope>NUCLEOTIDE SEQUENCE [LARGE SCALE GENOMIC DNA]</scope>
    <source>
        <strain evidence="2 3">L3B27</strain>
    </source>
</reference>
<dbReference type="RefSeq" id="WP_116470628.1">
    <property type="nucleotide sequence ID" value="NZ_QENQ01000001.1"/>
</dbReference>
<dbReference type="Pfam" id="PF18922">
    <property type="entry name" value="DUF5672"/>
    <property type="match status" value="1"/>
</dbReference>
<dbReference type="InterPro" id="IPR043729">
    <property type="entry name" value="DUF5672"/>
</dbReference>
<evidence type="ECO:0000313" key="2">
    <source>
        <dbReference type="EMBL" id="PVX31244.1"/>
    </source>
</evidence>
<sequence length="264" mass="29165">MRKDQDVREGRTPPRLALPDVTLCAVTSANVAATIAAMEACTAKIDFGAAILLTDSAVRIDHPAIEVRSIPRLVSTAAYSTFLLRHLLPHIATSHCLVVQWDGHVLDAARWQEAFLEFDYIGARWPQFGDGSDVGNGGFSLRSRRLLQLCAASEFDGHHPEDVAICRTNRAWLEAQGIRFAPGALADAFSTERAGTLDHSFGYHGAFNMPKALGAQRFWDIYRTLDAHGSVWYDFWRILLGVLPGRGGISRGLRLARDRIRSAR</sequence>
<accession>A0A2U0SIS1</accession>
<dbReference type="EMBL" id="QENQ01000001">
    <property type="protein sequence ID" value="PVX31244.1"/>
    <property type="molecule type" value="Genomic_DNA"/>
</dbReference>
<proteinExistence type="predicted"/>
<name>A0A2U0SIS1_9SPHN</name>
<protein>
    <recommendedName>
        <fullName evidence="1">DUF5672 domain-containing protein</fullName>
    </recommendedName>
</protein>
<dbReference type="AlphaFoldDB" id="A0A2U0SIS1"/>
<feature type="domain" description="DUF5672" evidence="1">
    <location>
        <begin position="73"/>
        <end position="204"/>
    </location>
</feature>
<evidence type="ECO:0000259" key="1">
    <source>
        <dbReference type="Pfam" id="PF18922"/>
    </source>
</evidence>
<keyword evidence="3" id="KW-1185">Reference proteome</keyword>